<dbReference type="GO" id="GO:0003677">
    <property type="term" value="F:DNA binding"/>
    <property type="evidence" value="ECO:0007669"/>
    <property type="project" value="InterPro"/>
</dbReference>
<keyword evidence="12" id="KW-1185">Reference proteome</keyword>
<dbReference type="Pfam" id="PF05000">
    <property type="entry name" value="RNA_pol_Rpb1_4"/>
    <property type="match status" value="1"/>
</dbReference>
<keyword evidence="5" id="KW-0862">Zinc</keyword>
<evidence type="ECO:0000313" key="11">
    <source>
        <dbReference type="EMBL" id="TXG51000.1"/>
    </source>
</evidence>
<dbReference type="EC" id="2.7.7.6" evidence="9"/>
<evidence type="ECO:0000256" key="9">
    <source>
        <dbReference type="RuleBase" id="RU004279"/>
    </source>
</evidence>
<dbReference type="InterPro" id="IPR007066">
    <property type="entry name" value="RNA_pol_Rpb1_3"/>
</dbReference>
<evidence type="ECO:0000256" key="4">
    <source>
        <dbReference type="ARBA" id="ARBA00022723"/>
    </source>
</evidence>
<dbReference type="Gene3D" id="4.10.860.120">
    <property type="entry name" value="RNA polymerase II, clamp domain"/>
    <property type="match status" value="1"/>
</dbReference>
<evidence type="ECO:0000313" key="12">
    <source>
        <dbReference type="Proteomes" id="UP000323000"/>
    </source>
</evidence>
<comment type="catalytic activity">
    <reaction evidence="8 9">
        <text>RNA(n) + a ribonucleoside 5'-triphosphate = RNA(n+1) + diphosphate</text>
        <dbReference type="Rhea" id="RHEA:21248"/>
        <dbReference type="Rhea" id="RHEA-COMP:14527"/>
        <dbReference type="Rhea" id="RHEA-COMP:17342"/>
        <dbReference type="ChEBI" id="CHEBI:33019"/>
        <dbReference type="ChEBI" id="CHEBI:61557"/>
        <dbReference type="ChEBI" id="CHEBI:140395"/>
        <dbReference type="EC" id="2.7.7.6"/>
    </reaction>
</comment>
<dbReference type="InterPro" id="IPR038120">
    <property type="entry name" value="Rpb1_funnel_sf"/>
</dbReference>
<evidence type="ECO:0000256" key="6">
    <source>
        <dbReference type="ARBA" id="ARBA00022842"/>
    </source>
</evidence>
<dbReference type="Gene3D" id="2.40.40.20">
    <property type="match status" value="1"/>
</dbReference>
<organism evidence="11 12">
    <name type="scientific">Acer yangbiense</name>
    <dbReference type="NCBI Taxonomy" id="1000413"/>
    <lineage>
        <taxon>Eukaryota</taxon>
        <taxon>Viridiplantae</taxon>
        <taxon>Streptophyta</taxon>
        <taxon>Embryophyta</taxon>
        <taxon>Tracheophyta</taxon>
        <taxon>Spermatophyta</taxon>
        <taxon>Magnoliopsida</taxon>
        <taxon>eudicotyledons</taxon>
        <taxon>Gunneridae</taxon>
        <taxon>Pentapetalae</taxon>
        <taxon>rosids</taxon>
        <taxon>malvids</taxon>
        <taxon>Sapindales</taxon>
        <taxon>Sapindaceae</taxon>
        <taxon>Hippocastanoideae</taxon>
        <taxon>Acereae</taxon>
        <taxon>Acer</taxon>
    </lineage>
</organism>
<keyword evidence="2 9" id="KW-0808">Transferase</keyword>
<dbReference type="InterPro" id="IPR040403">
    <property type="entry name" value="NRPD1_N"/>
</dbReference>
<dbReference type="Gene3D" id="3.10.450.40">
    <property type="match status" value="1"/>
</dbReference>
<comment type="function">
    <text evidence="9">DNA-dependent RNA polymerase catalyzes the transcription of DNA into RNA using the four ribonucleoside triphosphates as substrates.</text>
</comment>
<keyword evidence="6" id="KW-0460">Magnesium</keyword>
<accession>A0A5C7H233</accession>
<dbReference type="GO" id="GO:0003899">
    <property type="term" value="F:DNA-directed RNA polymerase activity"/>
    <property type="evidence" value="ECO:0007669"/>
    <property type="project" value="UniProtKB-EC"/>
</dbReference>
<proteinExistence type="inferred from homology"/>
<comment type="similarity">
    <text evidence="9">Belongs to the RNA polymerase beta' chain family.</text>
</comment>
<dbReference type="GO" id="GO:0006351">
    <property type="term" value="P:DNA-templated transcription"/>
    <property type="evidence" value="ECO:0007669"/>
    <property type="project" value="InterPro"/>
</dbReference>
<dbReference type="Pfam" id="PF11523">
    <property type="entry name" value="DUF3223"/>
    <property type="match status" value="1"/>
</dbReference>
<evidence type="ECO:0000259" key="10">
    <source>
        <dbReference type="SMART" id="SM00663"/>
    </source>
</evidence>
<dbReference type="InterPro" id="IPR045867">
    <property type="entry name" value="DNA-dir_RpoC_beta_prime"/>
</dbReference>
<reference evidence="12" key="1">
    <citation type="journal article" date="2019" name="Gigascience">
        <title>De novo genome assembly of the endangered Acer yangbiense, a plant species with extremely small populations endemic to Yunnan Province, China.</title>
        <authorList>
            <person name="Yang J."/>
            <person name="Wariss H.M."/>
            <person name="Tao L."/>
            <person name="Zhang R."/>
            <person name="Yun Q."/>
            <person name="Hollingsworth P."/>
            <person name="Dao Z."/>
            <person name="Luo G."/>
            <person name="Guo H."/>
            <person name="Ma Y."/>
            <person name="Sun W."/>
        </authorList>
    </citation>
    <scope>NUCLEOTIDE SEQUENCE [LARGE SCALE GENOMIC DNA]</scope>
    <source>
        <strain evidence="12">cv. Malutang</strain>
    </source>
</reference>
<dbReference type="OrthoDB" id="409625at2759"/>
<dbReference type="InterPro" id="IPR042102">
    <property type="entry name" value="RNA_pol_Rpb1_3_sf"/>
</dbReference>
<feature type="domain" description="RNA polymerase N-terminal" evidence="10">
    <location>
        <begin position="277"/>
        <end position="564"/>
    </location>
</feature>
<dbReference type="InterPro" id="IPR007083">
    <property type="entry name" value="RNA_pol_Rpb1_4"/>
</dbReference>
<dbReference type="Proteomes" id="UP000323000">
    <property type="component" value="Chromosome 11"/>
</dbReference>
<dbReference type="InterPro" id="IPR044893">
    <property type="entry name" value="RNA_pol_Rpb1_clamp_domain"/>
</dbReference>
<dbReference type="InterPro" id="IPR006592">
    <property type="entry name" value="RNA_pol_N"/>
</dbReference>
<gene>
    <name evidence="11" type="ORF">EZV62_023524</name>
</gene>
<dbReference type="EMBL" id="VAHF01000011">
    <property type="protein sequence ID" value="TXG51000.1"/>
    <property type="molecule type" value="Genomic_DNA"/>
</dbReference>
<evidence type="ECO:0000256" key="8">
    <source>
        <dbReference type="ARBA" id="ARBA00048552"/>
    </source>
</evidence>
<dbReference type="GO" id="GO:0046872">
    <property type="term" value="F:metal ion binding"/>
    <property type="evidence" value="ECO:0007669"/>
    <property type="project" value="UniProtKB-KW"/>
</dbReference>
<dbReference type="Gene3D" id="3.30.1490.180">
    <property type="entry name" value="RNA polymerase ii"/>
    <property type="match status" value="1"/>
</dbReference>
<dbReference type="InterPro" id="IPR007080">
    <property type="entry name" value="RNA_pol_Rpb1_1"/>
</dbReference>
<keyword evidence="1 9" id="KW-0240">DNA-directed RNA polymerase</keyword>
<evidence type="ECO:0000256" key="7">
    <source>
        <dbReference type="ARBA" id="ARBA00023163"/>
    </source>
</evidence>
<dbReference type="Pfam" id="PF04983">
    <property type="entry name" value="RNA_pol_Rpb1_3"/>
    <property type="match status" value="1"/>
</dbReference>
<dbReference type="SUPFAM" id="SSF64484">
    <property type="entry name" value="beta and beta-prime subunits of DNA dependent RNA-polymerase"/>
    <property type="match status" value="1"/>
</dbReference>
<dbReference type="PANTHER" id="PTHR19376">
    <property type="entry name" value="DNA-DIRECTED RNA POLYMERASE"/>
    <property type="match status" value="1"/>
</dbReference>
<dbReference type="CDD" id="cd10506">
    <property type="entry name" value="RNAP_IV_RPD1_N"/>
    <property type="match status" value="1"/>
</dbReference>
<dbReference type="PANTHER" id="PTHR19376:SF36">
    <property type="entry name" value="DNA-DIRECTED RNA POLYMERASE IV SUBUNIT 1"/>
    <property type="match status" value="1"/>
</dbReference>
<name>A0A5C7H233_9ROSI</name>
<evidence type="ECO:0000256" key="5">
    <source>
        <dbReference type="ARBA" id="ARBA00022833"/>
    </source>
</evidence>
<dbReference type="SMART" id="SM00663">
    <property type="entry name" value="RPOLA_N"/>
    <property type="match status" value="1"/>
</dbReference>
<dbReference type="Gene3D" id="1.10.132.30">
    <property type="match status" value="1"/>
</dbReference>
<dbReference type="Gene3D" id="1.10.274.100">
    <property type="entry name" value="RNA polymerase Rpb1, domain 3"/>
    <property type="match status" value="1"/>
</dbReference>
<sequence length="1550" mass="173838">MATMEEEGERRSEMKGGSWLEKKEVEIDGGVFVVSLPHFRAWACLVFIKLPGPMDNELCEELEVPTAFLNGITIGISTEIDKEKLSVLAIDAISEVSDSRLGLPNQTSQCSTCGAKDLKSCEGHFGFIKFPFTLQHPYFLSEVAKILNKICPGCKSIRKDLLVKCQGADSVYRKQQPRGCKYCVGKSEFWYPRMKFKVSTKELSRKTAIIVEMVEKPAKKFHKRLADDYWNFVIIRDAQQEESCKKEKRMVLSPSQVHYLLKDVDQGFIEKFVSKKDSIFLNCFPVTPNSHRVTEITHRFSSGKRLMFDARTRAYKKMVDFRGNAHELSSLVYDCLKISKLHLDKSSNNDYGDMQQNKGTDISSSSGLRWLKDVVLGKRNDHCFRMVVTGDPNIKLSEIGIPCHIAERLQISEHLNSWNWERLNACSSLRLLEKGKIHVRRNGSLVFVHRIDALQVGDVIFRPLSDGDIILINRPPSIHQHSLIALSVKVLPVSSVVTINPLCCSPFRGDFDGDCLHGYVPQSVDARVELTELVALDRQLINQQSGRNLLSLSHDSLTAAHLVMEDGVYLSLVEMQQLQMFCPYRMLSPPIVEAPSLGSGIWTGKQLFSMLLPPDFEYSFPSKGVYISKGELISSEGSSWLRDNDGNLFQSLIEHFQGKTLDFLYVAQEVLCEWLSMRGLSVSLSDLYLSADSCTRSIMMDEIFYGLQEAEQTCNFKQLMVDSCQDFLIGVGDNENATAFEVERLCYEKQGSAALSQASVDAFKQVFWDIQNLVYKYASKDNALVAMFKAGSKGNLLKLVQQSMCLGVQHSLAPLSFRFPHKLSCEAWDCLKADDASGFAKSYIPYAVVENSFLTGLNPLECFVNSVTSRDSSFSDNADLPGTLNRRLSFFMRDLYTAYDGTVRNAYGNQLIQFSYDIKENMVTRSDGTGGHPVGSLSACAISEAAYSALDQPISLLETSPLLNLKVLSLSLSLSVFCNVLECGSKKSYADQTMSLYLSKKLGTRRHGFEYGALEVKNHLECLNFSDIVSTVMIIYSPQTSKKTHFSPWICHFHVCKEIVKRRRLRVHSIIDSLYKQCNLAKTESKMNLPNMHISSKDCSSINTQKEYSDTSCITVAIVENSERFSIQLETIQNSVIPFLLKTVIKGFLEIKKVDILWKDLPKASKSHDSSCGELYLRVFMSRVCRRSSLWSILMNECLQIMDMIDWTRSHPDNINSFCLAYGIDAGLLCFLNDLESAISDTGKTILPEHLLILANSLSYTGEFVGLNAKGLAKQRGNASVSSPFMQACFSKVFLTQLVHIQALMLLQNPGVCFIKAAKEGVVDKLQGSIDALAWGKVPSVGTGGHFDLIYSGEGQELAKPVDVYNLLSTTVPSKQHFKIDLCNDQGRKSEICGDQFANTFGGSSTKGLNKLQISRELLRRVLTLNDIQNLDRKLRNILYKYPIDHTLNESDTETLMLALYFHPRSAEKIGAGPQKIKVTNHPEYQSTRCFSVERADGTIEDFSYHKCVAGALEIIAPGRVDWYRSKCLRFGSGEGKGFKSRSSLQYGSR</sequence>
<dbReference type="Pfam" id="PF00623">
    <property type="entry name" value="RNA_pol_Rpb1_2"/>
    <property type="match status" value="1"/>
</dbReference>
<protein>
    <recommendedName>
        <fullName evidence="9">DNA-directed RNA polymerase subunit</fullName>
        <ecNumber evidence="9">2.7.7.6</ecNumber>
    </recommendedName>
</protein>
<evidence type="ECO:0000256" key="3">
    <source>
        <dbReference type="ARBA" id="ARBA00022695"/>
    </source>
</evidence>
<dbReference type="FunFam" id="1.10.274.100:FF:000010">
    <property type="entry name" value="DNA-directed RNA polymerase subunit"/>
    <property type="match status" value="1"/>
</dbReference>
<dbReference type="GO" id="GO:0000428">
    <property type="term" value="C:DNA-directed RNA polymerase complex"/>
    <property type="evidence" value="ECO:0007669"/>
    <property type="project" value="UniProtKB-KW"/>
</dbReference>
<keyword evidence="7 9" id="KW-0804">Transcription</keyword>
<dbReference type="Pfam" id="PF04997">
    <property type="entry name" value="RNA_pol_Rpb1_1"/>
    <property type="match status" value="1"/>
</dbReference>
<keyword evidence="3 9" id="KW-0548">Nucleotidyltransferase</keyword>
<dbReference type="InterPro" id="IPR000722">
    <property type="entry name" value="RNA_pol_asu"/>
</dbReference>
<evidence type="ECO:0000256" key="2">
    <source>
        <dbReference type="ARBA" id="ARBA00022679"/>
    </source>
</evidence>
<evidence type="ECO:0000256" key="1">
    <source>
        <dbReference type="ARBA" id="ARBA00022478"/>
    </source>
</evidence>
<comment type="caution">
    <text evidence="11">The sequence shown here is derived from an EMBL/GenBank/DDBJ whole genome shotgun (WGS) entry which is preliminary data.</text>
</comment>
<keyword evidence="4" id="KW-0479">Metal-binding</keyword>